<reference evidence="13 14" key="1">
    <citation type="submission" date="2019-03" db="EMBL/GenBank/DDBJ databases">
        <title>Genomic Encyclopedia of Type Strains, Phase III (KMG-III): the genomes of soil and plant-associated and newly described type strains.</title>
        <authorList>
            <person name="Whitman W."/>
        </authorList>
    </citation>
    <scope>NUCLEOTIDE SEQUENCE [LARGE SCALE GENOMIC DNA]</scope>
    <source>
        <strain evidence="13 14">VKMAc-2574</strain>
    </source>
</reference>
<organism evidence="13 14">
    <name type="scientific">Kribbella pratensis</name>
    <dbReference type="NCBI Taxonomy" id="2512112"/>
    <lineage>
        <taxon>Bacteria</taxon>
        <taxon>Bacillati</taxon>
        <taxon>Actinomycetota</taxon>
        <taxon>Actinomycetes</taxon>
        <taxon>Propionibacteriales</taxon>
        <taxon>Kribbellaceae</taxon>
        <taxon>Kribbella</taxon>
    </lineage>
</organism>
<evidence type="ECO:0000313" key="14">
    <source>
        <dbReference type="Proteomes" id="UP000295060"/>
    </source>
</evidence>
<keyword evidence="10" id="KW-0812">Transmembrane</keyword>
<evidence type="ECO:0000259" key="12">
    <source>
        <dbReference type="Pfam" id="PF00912"/>
    </source>
</evidence>
<dbReference type="InterPro" id="IPR036950">
    <property type="entry name" value="PBP_transglycosylase"/>
</dbReference>
<evidence type="ECO:0000256" key="4">
    <source>
        <dbReference type="ARBA" id="ARBA00022679"/>
    </source>
</evidence>
<evidence type="ECO:0000256" key="7">
    <source>
        <dbReference type="ARBA" id="ARBA00034000"/>
    </source>
</evidence>
<protein>
    <submittedName>
        <fullName evidence="13">Membrane peptidoglycan carboxypeptidase</fullName>
    </submittedName>
</protein>
<keyword evidence="4" id="KW-0808">Transferase</keyword>
<feature type="compositionally biased region" description="Pro residues" evidence="9">
    <location>
        <begin position="698"/>
        <end position="730"/>
    </location>
</feature>
<dbReference type="PANTHER" id="PTHR32282">
    <property type="entry name" value="BINDING PROTEIN TRANSPEPTIDASE, PUTATIVE-RELATED"/>
    <property type="match status" value="1"/>
</dbReference>
<dbReference type="SUPFAM" id="SSF56601">
    <property type="entry name" value="beta-lactamase/transpeptidase-like"/>
    <property type="match status" value="1"/>
</dbReference>
<keyword evidence="5" id="KW-0378">Hydrolase</keyword>
<evidence type="ECO:0000259" key="11">
    <source>
        <dbReference type="Pfam" id="PF00905"/>
    </source>
</evidence>
<comment type="caution">
    <text evidence="13">The sequence shown here is derived from an EMBL/GenBank/DDBJ whole genome shotgun (WGS) entry which is preliminary data.</text>
</comment>
<keyword evidence="3" id="KW-0328">Glycosyltransferase</keyword>
<evidence type="ECO:0000256" key="6">
    <source>
        <dbReference type="ARBA" id="ARBA00023268"/>
    </source>
</evidence>
<keyword evidence="2" id="KW-0645">Protease</keyword>
<dbReference type="InterPro" id="IPR012338">
    <property type="entry name" value="Beta-lactam/transpept-like"/>
</dbReference>
<dbReference type="InterPro" id="IPR023346">
    <property type="entry name" value="Lysozyme-like_dom_sf"/>
</dbReference>
<dbReference type="Pfam" id="PF00912">
    <property type="entry name" value="Transgly"/>
    <property type="match status" value="1"/>
</dbReference>
<gene>
    <name evidence="13" type="ORF">EV137_3389</name>
</gene>
<dbReference type="GO" id="GO:0004180">
    <property type="term" value="F:carboxypeptidase activity"/>
    <property type="evidence" value="ECO:0007669"/>
    <property type="project" value="UniProtKB-KW"/>
</dbReference>
<keyword evidence="1 13" id="KW-0121">Carboxypeptidase</keyword>
<proteinExistence type="predicted"/>
<dbReference type="Gene3D" id="1.10.3810.10">
    <property type="entry name" value="Biosynthetic peptidoglycan transglycosylase-like"/>
    <property type="match status" value="1"/>
</dbReference>
<dbReference type="Pfam" id="PF00905">
    <property type="entry name" value="Transpeptidase"/>
    <property type="match status" value="1"/>
</dbReference>
<accession>A0ABY2FEC5</accession>
<feature type="compositionally biased region" description="Low complexity" evidence="9">
    <location>
        <begin position="731"/>
        <end position="772"/>
    </location>
</feature>
<sequence>MRIRARYHTHRSLWGNDFSEIVEDCTVSEARRKAAPPPRRKKHWALRVLGWLAALLFLGIIGSVAAFFVVYQTTKIPDPNKEFATNTTTVTYSDGNQPLGSFFEQNRHTVPLAQIPKHVQDSVIAAEDRTFWTNPGISPSGMVRAAVNIARGEQLQGGSTITQQYVKIMYLTQERTVSRKLKELFIATKLGRQQDKSKTLEGYLNTIYFGQGAYGIAAAGDVYFKQPNPKLLSVQQAALLATVLNNPSLFDVTDSDPRTKKRIIDRYHYVLDGMQQMGTITEAQEKQYANRLPDLSQMKKKSDRYKGPKGFLLDMARKELAQRGFDEDEITGGGLKVTTTFNYNQQKKMLAAAQNELPEKKNGLHVGMAAVQPGTGQLLAMYGGPDFLKSQLNWATTKARPGSSFKPFALAAALKDGKSLWDVYQGDSPITIQGQKFGNELSTDYGDVTLMKATEQSINTAFYDLVDNAMENGPAKVVDAAEAAGIPASKTLEKDRGAPATVLGPDAYASPVDMANAYATFAAEGKYTPLHVIKEVRGPDGKVLWSDASVLKQQKQAFTPEIANLVNYALQNVVKKGTGTGAKDLDRAVAGKTGTAGGVAVEDRKENAACDGCKDGSATLTSWWTGYTPQESTSVLYRAGATGESDLDPYSDDPAFFGGNWPLKTWLAFMKSALDGVPEAEFADPDKDQIKDTSTPTFTPPPNTPPPSTPPPSTPPPSTPPPSTPPPSTPDKPTNTPTKTKPTRTTTTPVIPSLPTGGTTKPKPTDTPQTPG</sequence>
<evidence type="ECO:0000256" key="5">
    <source>
        <dbReference type="ARBA" id="ARBA00022801"/>
    </source>
</evidence>
<dbReference type="Gene3D" id="3.40.710.10">
    <property type="entry name" value="DD-peptidase/beta-lactamase superfamily"/>
    <property type="match status" value="1"/>
</dbReference>
<comment type="catalytic activity">
    <reaction evidence="7">
        <text>Preferential cleavage: (Ac)2-L-Lys-D-Ala-|-D-Ala. Also transpeptidation of peptidyl-alanyl moieties that are N-acyl substituents of D-alanine.</text>
        <dbReference type="EC" id="3.4.16.4"/>
    </reaction>
</comment>
<evidence type="ECO:0000256" key="8">
    <source>
        <dbReference type="ARBA" id="ARBA00049902"/>
    </source>
</evidence>
<dbReference type="InterPro" id="IPR001264">
    <property type="entry name" value="Glyco_trans_51"/>
</dbReference>
<dbReference type="Proteomes" id="UP000295060">
    <property type="component" value="Unassembled WGS sequence"/>
</dbReference>
<evidence type="ECO:0000313" key="13">
    <source>
        <dbReference type="EMBL" id="TDW89593.1"/>
    </source>
</evidence>
<feature type="domain" description="Glycosyl transferase family 51" evidence="12">
    <location>
        <begin position="98"/>
        <end position="275"/>
    </location>
</feature>
<keyword evidence="6" id="KW-0511">Multifunctional enzyme</keyword>
<evidence type="ECO:0000256" key="3">
    <source>
        <dbReference type="ARBA" id="ARBA00022676"/>
    </source>
</evidence>
<keyword evidence="10" id="KW-0472">Membrane</keyword>
<keyword evidence="14" id="KW-1185">Reference proteome</keyword>
<keyword evidence="10" id="KW-1133">Transmembrane helix</keyword>
<evidence type="ECO:0000256" key="1">
    <source>
        <dbReference type="ARBA" id="ARBA00022645"/>
    </source>
</evidence>
<dbReference type="PANTHER" id="PTHR32282:SF34">
    <property type="entry name" value="PENICILLIN-BINDING PROTEIN 1A"/>
    <property type="match status" value="1"/>
</dbReference>
<evidence type="ECO:0000256" key="10">
    <source>
        <dbReference type="SAM" id="Phobius"/>
    </source>
</evidence>
<evidence type="ECO:0000256" key="9">
    <source>
        <dbReference type="SAM" id="MobiDB-lite"/>
    </source>
</evidence>
<feature type="transmembrane region" description="Helical" evidence="10">
    <location>
        <begin position="48"/>
        <end position="71"/>
    </location>
</feature>
<dbReference type="SUPFAM" id="SSF53955">
    <property type="entry name" value="Lysozyme-like"/>
    <property type="match status" value="1"/>
</dbReference>
<dbReference type="EMBL" id="SODU01000002">
    <property type="protein sequence ID" value="TDW89593.1"/>
    <property type="molecule type" value="Genomic_DNA"/>
</dbReference>
<feature type="region of interest" description="Disordered" evidence="9">
    <location>
        <begin position="681"/>
        <end position="772"/>
    </location>
</feature>
<feature type="domain" description="Penicillin-binding protein transpeptidase" evidence="11">
    <location>
        <begin position="369"/>
        <end position="634"/>
    </location>
</feature>
<name>A0ABY2FEC5_9ACTN</name>
<dbReference type="InterPro" id="IPR050396">
    <property type="entry name" value="Glycosyltr_51/Transpeptidase"/>
</dbReference>
<dbReference type="InterPro" id="IPR001460">
    <property type="entry name" value="PCN-bd_Tpept"/>
</dbReference>
<comment type="catalytic activity">
    <reaction evidence="8">
        <text>[GlcNAc-(1-&gt;4)-Mur2Ac(oyl-L-Ala-gamma-D-Glu-L-Lys-D-Ala-D-Ala)](n)-di-trans,octa-cis-undecaprenyl diphosphate + beta-D-GlcNAc-(1-&gt;4)-Mur2Ac(oyl-L-Ala-gamma-D-Glu-L-Lys-D-Ala-D-Ala)-di-trans,octa-cis-undecaprenyl diphosphate = [GlcNAc-(1-&gt;4)-Mur2Ac(oyl-L-Ala-gamma-D-Glu-L-Lys-D-Ala-D-Ala)](n+1)-di-trans,octa-cis-undecaprenyl diphosphate + di-trans,octa-cis-undecaprenyl diphosphate + H(+)</text>
        <dbReference type="Rhea" id="RHEA:23708"/>
        <dbReference type="Rhea" id="RHEA-COMP:9602"/>
        <dbReference type="Rhea" id="RHEA-COMP:9603"/>
        <dbReference type="ChEBI" id="CHEBI:15378"/>
        <dbReference type="ChEBI" id="CHEBI:58405"/>
        <dbReference type="ChEBI" id="CHEBI:60033"/>
        <dbReference type="ChEBI" id="CHEBI:78435"/>
        <dbReference type="EC" id="2.4.99.28"/>
    </reaction>
</comment>
<evidence type="ECO:0000256" key="2">
    <source>
        <dbReference type="ARBA" id="ARBA00022670"/>
    </source>
</evidence>